<proteinExistence type="predicted"/>
<organism evidence="1 2">
    <name type="scientific">Clostridium celatum DSM 1785</name>
    <dbReference type="NCBI Taxonomy" id="545697"/>
    <lineage>
        <taxon>Bacteria</taxon>
        <taxon>Bacillati</taxon>
        <taxon>Bacillota</taxon>
        <taxon>Clostridia</taxon>
        <taxon>Eubacteriales</taxon>
        <taxon>Clostridiaceae</taxon>
        <taxon>Clostridium</taxon>
    </lineage>
</organism>
<dbReference type="AlphaFoldDB" id="L1QF60"/>
<accession>L1QF60</accession>
<evidence type="ECO:0000313" key="2">
    <source>
        <dbReference type="Proteomes" id="UP000010420"/>
    </source>
</evidence>
<dbReference type="HOGENOM" id="CLU_1394205_0_0_9"/>
<comment type="caution">
    <text evidence="1">The sequence shown here is derived from an EMBL/GenBank/DDBJ whole genome shotgun (WGS) entry which is preliminary data.</text>
</comment>
<name>L1QF60_9CLOT</name>
<sequence>MITDREREIINFICDIGFITIEQAGKIFYSGSKVSYDLARRRLKKISESSDYIKKFTNSETRQIIYIPKESKLKKLSKHDILVIDYLAELKSLGADIERIEVEKDFGGVIPDALISFTFNGYRYYQLLEVELRHDYVDINRFILIIDKILRETNNVLPLIVIIQNTNKDYSKDNKTDMNIVQLKTSLEDVAKVLI</sequence>
<protein>
    <submittedName>
        <fullName evidence="1">Uncharacterized protein</fullName>
    </submittedName>
</protein>
<evidence type="ECO:0000313" key="1">
    <source>
        <dbReference type="EMBL" id="EKY26586.1"/>
    </source>
</evidence>
<dbReference type="eggNOG" id="ENOG5030G6T">
    <property type="taxonomic scope" value="Bacteria"/>
</dbReference>
<dbReference type="EMBL" id="AMEZ01000053">
    <property type="protein sequence ID" value="EKY26586.1"/>
    <property type="molecule type" value="Genomic_DNA"/>
</dbReference>
<dbReference type="STRING" id="545697.HMPREF0216_01771"/>
<dbReference type="Proteomes" id="UP000010420">
    <property type="component" value="Unassembled WGS sequence"/>
</dbReference>
<gene>
    <name evidence="1" type="ORF">HMPREF0216_01771</name>
</gene>
<keyword evidence="2" id="KW-1185">Reference proteome</keyword>
<dbReference type="PATRIC" id="fig|545697.3.peg.1742"/>
<dbReference type="RefSeq" id="WP_005213427.1">
    <property type="nucleotide sequence ID" value="NZ_KB291645.1"/>
</dbReference>
<reference evidence="1 2" key="1">
    <citation type="submission" date="2012-05" db="EMBL/GenBank/DDBJ databases">
        <authorList>
            <person name="Weinstock G."/>
            <person name="Sodergren E."/>
            <person name="Lobos E.A."/>
            <person name="Fulton L."/>
            <person name="Fulton R."/>
            <person name="Courtney L."/>
            <person name="Fronick C."/>
            <person name="O'Laughlin M."/>
            <person name="Godfrey J."/>
            <person name="Wilson R.M."/>
            <person name="Miner T."/>
            <person name="Farmer C."/>
            <person name="Delehaunty K."/>
            <person name="Cordes M."/>
            <person name="Minx P."/>
            <person name="Tomlinson C."/>
            <person name="Chen J."/>
            <person name="Wollam A."/>
            <person name="Pepin K.H."/>
            <person name="Bhonagiri V."/>
            <person name="Zhang X."/>
            <person name="Suruliraj S."/>
            <person name="Warren W."/>
            <person name="Mitreva M."/>
            <person name="Mardis E.R."/>
            <person name="Wilson R.K."/>
        </authorList>
    </citation>
    <scope>NUCLEOTIDE SEQUENCE [LARGE SCALE GENOMIC DNA]</scope>
    <source>
        <strain evidence="1 2">DSM 1785</strain>
    </source>
</reference>